<keyword evidence="2" id="KW-0547">Nucleotide-binding</keyword>
<evidence type="ECO:0000256" key="4">
    <source>
        <dbReference type="SAM" id="MobiDB-lite"/>
    </source>
</evidence>
<dbReference type="PROSITE" id="PS00211">
    <property type="entry name" value="ABC_TRANSPORTER_1"/>
    <property type="match status" value="1"/>
</dbReference>
<evidence type="ECO:0000313" key="6">
    <source>
        <dbReference type="EMBL" id="SDG11576.1"/>
    </source>
</evidence>
<evidence type="ECO:0000256" key="1">
    <source>
        <dbReference type="ARBA" id="ARBA00022448"/>
    </source>
</evidence>
<name>A0A7Z7FD44_9EURY</name>
<dbReference type="InterPro" id="IPR003439">
    <property type="entry name" value="ABC_transporter-like_ATP-bd"/>
</dbReference>
<dbReference type="InterPro" id="IPR017871">
    <property type="entry name" value="ABC_transporter-like_CS"/>
</dbReference>
<dbReference type="GO" id="GO:0005524">
    <property type="term" value="F:ATP binding"/>
    <property type="evidence" value="ECO:0007669"/>
    <property type="project" value="UniProtKB-KW"/>
</dbReference>
<dbReference type="Pfam" id="PF00005">
    <property type="entry name" value="ABC_tran"/>
    <property type="match status" value="1"/>
</dbReference>
<protein>
    <submittedName>
        <fullName evidence="6">ABC-2 type transport system ATP-binding protein</fullName>
    </submittedName>
</protein>
<dbReference type="EMBL" id="FNCA01000007">
    <property type="protein sequence ID" value="SDG11576.1"/>
    <property type="molecule type" value="Genomic_DNA"/>
</dbReference>
<accession>A0A7Z7FD44</accession>
<dbReference type="OrthoDB" id="87732at2157"/>
<dbReference type="AlphaFoldDB" id="A0A7Z7FD44"/>
<reference evidence="6 7" key="1">
    <citation type="submission" date="2016-10" db="EMBL/GenBank/DDBJ databases">
        <authorList>
            <person name="Varghese N."/>
            <person name="Submissions S."/>
        </authorList>
    </citation>
    <scope>NUCLEOTIDE SEQUENCE [LARGE SCALE GENOMIC DNA]</scope>
    <source>
        <strain evidence="6 7">PL 12/M</strain>
    </source>
</reference>
<dbReference type="SMART" id="SM00382">
    <property type="entry name" value="AAA"/>
    <property type="match status" value="1"/>
</dbReference>
<dbReference type="Gene3D" id="3.40.50.300">
    <property type="entry name" value="P-loop containing nucleotide triphosphate hydrolases"/>
    <property type="match status" value="1"/>
</dbReference>
<dbReference type="Proteomes" id="UP000199259">
    <property type="component" value="Unassembled WGS sequence"/>
</dbReference>
<dbReference type="PANTHER" id="PTHR42939:SF1">
    <property type="entry name" value="ABC TRANSPORTER ATP-BINDING PROTEIN ALBC-RELATED"/>
    <property type="match status" value="1"/>
</dbReference>
<dbReference type="SUPFAM" id="SSF52540">
    <property type="entry name" value="P-loop containing nucleoside triphosphate hydrolases"/>
    <property type="match status" value="1"/>
</dbReference>
<dbReference type="InterPro" id="IPR027417">
    <property type="entry name" value="P-loop_NTPase"/>
</dbReference>
<comment type="caution">
    <text evidence="6">The sequence shown here is derived from an EMBL/GenBank/DDBJ whole genome shotgun (WGS) entry which is preliminary data.</text>
</comment>
<keyword evidence="7" id="KW-1185">Reference proteome</keyword>
<keyword evidence="1" id="KW-0813">Transport</keyword>
<sequence length="274" mass="30893">MQTDLLSENMSEKEEMKDITKEASSKEETSSSFVLDIHDLSKMYGVFSAVNNLTLQVKKGEIFGFLGHNGAGKTTTINMLTTLLEPSSGSGTVAGYDIVEEALEVRRKIGYLPENVRFYDSMTAYENLDYFARLSGISKPDSRIWDVLDFLDARTYAHKKISTLSKGMRQRIGIAQAIIHEPEILFLDEPTSGLDPFGVKQLRDVILRLNSEKGITIFMNTHLLQEVTKTCSTIGVLNHGNLIYLDSLSNTMKRFRDEKSLEDIYLNIENSKEE</sequence>
<evidence type="ECO:0000256" key="3">
    <source>
        <dbReference type="ARBA" id="ARBA00022840"/>
    </source>
</evidence>
<keyword evidence="3 6" id="KW-0067">ATP-binding</keyword>
<dbReference type="RefSeq" id="WP_202905782.1">
    <property type="nucleotide sequence ID" value="NZ_FNCA01000007.1"/>
</dbReference>
<dbReference type="InterPro" id="IPR051782">
    <property type="entry name" value="ABC_Transporter_VariousFunc"/>
</dbReference>
<evidence type="ECO:0000313" key="7">
    <source>
        <dbReference type="Proteomes" id="UP000199259"/>
    </source>
</evidence>
<dbReference type="InterPro" id="IPR003593">
    <property type="entry name" value="AAA+_ATPase"/>
</dbReference>
<dbReference type="PROSITE" id="PS50893">
    <property type="entry name" value="ABC_TRANSPORTER_2"/>
    <property type="match status" value="1"/>
</dbReference>
<evidence type="ECO:0000259" key="5">
    <source>
        <dbReference type="PROSITE" id="PS50893"/>
    </source>
</evidence>
<evidence type="ECO:0000256" key="2">
    <source>
        <dbReference type="ARBA" id="ARBA00022741"/>
    </source>
</evidence>
<feature type="region of interest" description="Disordered" evidence="4">
    <location>
        <begin position="1"/>
        <end position="24"/>
    </location>
</feature>
<organism evidence="6 7">
    <name type="scientific">Methanolobus vulcani</name>
    <dbReference type="NCBI Taxonomy" id="38026"/>
    <lineage>
        <taxon>Archaea</taxon>
        <taxon>Methanobacteriati</taxon>
        <taxon>Methanobacteriota</taxon>
        <taxon>Stenosarchaea group</taxon>
        <taxon>Methanomicrobia</taxon>
        <taxon>Methanosarcinales</taxon>
        <taxon>Methanosarcinaceae</taxon>
        <taxon>Methanolobus</taxon>
    </lineage>
</organism>
<dbReference type="PANTHER" id="PTHR42939">
    <property type="entry name" value="ABC TRANSPORTER ATP-BINDING PROTEIN ALBC-RELATED"/>
    <property type="match status" value="1"/>
</dbReference>
<dbReference type="GO" id="GO:0016887">
    <property type="term" value="F:ATP hydrolysis activity"/>
    <property type="evidence" value="ECO:0007669"/>
    <property type="project" value="InterPro"/>
</dbReference>
<proteinExistence type="predicted"/>
<gene>
    <name evidence="6" type="ORF">SAMN04488589_2203</name>
</gene>
<feature type="domain" description="ABC transporter" evidence="5">
    <location>
        <begin position="35"/>
        <end position="264"/>
    </location>
</feature>
<feature type="compositionally biased region" description="Basic and acidic residues" evidence="4">
    <location>
        <begin position="10"/>
        <end position="24"/>
    </location>
</feature>